<evidence type="ECO:0000256" key="1">
    <source>
        <dbReference type="ARBA" id="ARBA00001973"/>
    </source>
</evidence>
<dbReference type="EMBL" id="BROQ01000019">
    <property type="protein sequence ID" value="GKZ19419.1"/>
    <property type="molecule type" value="Genomic_DNA"/>
</dbReference>
<reference evidence="8" key="1">
    <citation type="submission" date="2022-07" db="EMBL/GenBank/DDBJ databases">
        <title>Taxonomy of Aspergillus series Nigri: significant species reduction supported by multi-species coalescent approaches.</title>
        <authorList>
            <person name="Bian C."/>
            <person name="Kusuya Y."/>
            <person name="Sklenar F."/>
            <person name="D'hooge E."/>
            <person name="Yaguchi T."/>
            <person name="Takahashi H."/>
            <person name="Hubka V."/>
        </authorList>
    </citation>
    <scope>NUCLEOTIDE SEQUENCE</scope>
    <source>
        <strain evidence="8">CBS 733.88</strain>
    </source>
</reference>
<evidence type="ECO:0000256" key="4">
    <source>
        <dbReference type="ARBA" id="ARBA00023157"/>
    </source>
</evidence>
<evidence type="ECO:0000256" key="2">
    <source>
        <dbReference type="ARBA" id="ARBA00004613"/>
    </source>
</evidence>
<dbReference type="Gene3D" id="2.70.50.70">
    <property type="match status" value="1"/>
</dbReference>
<feature type="compositionally biased region" description="Low complexity" evidence="5">
    <location>
        <begin position="308"/>
        <end position="328"/>
    </location>
</feature>
<dbReference type="CDD" id="cd21175">
    <property type="entry name" value="LPMO_AA9"/>
    <property type="match status" value="1"/>
</dbReference>
<evidence type="ECO:0000313" key="9">
    <source>
        <dbReference type="Proteomes" id="UP001143548"/>
    </source>
</evidence>
<comment type="subcellular location">
    <subcellularLocation>
        <location evidence="2">Secreted</location>
    </subcellularLocation>
</comment>
<dbReference type="GO" id="GO:0005576">
    <property type="term" value="C:extracellular region"/>
    <property type="evidence" value="ECO:0007669"/>
    <property type="project" value="UniProtKB-SubCell"/>
</dbReference>
<evidence type="ECO:0000259" key="7">
    <source>
        <dbReference type="Pfam" id="PF03443"/>
    </source>
</evidence>
<evidence type="ECO:0000256" key="6">
    <source>
        <dbReference type="SAM" id="SignalP"/>
    </source>
</evidence>
<evidence type="ECO:0000313" key="8">
    <source>
        <dbReference type="EMBL" id="GKZ19419.1"/>
    </source>
</evidence>
<protein>
    <recommendedName>
        <fullName evidence="7">Auxiliary Activity family 9 catalytic domain-containing protein</fullName>
    </recommendedName>
</protein>
<feature type="compositionally biased region" description="Low complexity" evidence="5">
    <location>
        <begin position="336"/>
        <end position="377"/>
    </location>
</feature>
<feature type="region of interest" description="Disordered" evidence="5">
    <location>
        <begin position="292"/>
        <end position="377"/>
    </location>
</feature>
<proteinExistence type="predicted"/>
<dbReference type="Proteomes" id="UP001143548">
    <property type="component" value="Unassembled WGS sequence"/>
</dbReference>
<evidence type="ECO:0000256" key="3">
    <source>
        <dbReference type="ARBA" id="ARBA00022525"/>
    </source>
</evidence>
<feature type="compositionally biased region" description="Polar residues" evidence="5">
    <location>
        <begin position="294"/>
        <end position="307"/>
    </location>
</feature>
<sequence>MPLSKIAGVLLASASLVAGHGYVSSIEVDGTTYGGYLVDTYYYESDPPELIAWSTNATDDGYVSPTQYESSNIVCHRGSAPGALAAPVAPGGTVKMTWNTWPDDHHGPVITYLANCNGSCSDVDKTALQFFKIDAGGLIDDSEIPGTWATDQLIDNNYTRSITIPSDIEAGNYVLRHEIIALHGAEDLDGAQNYPQCINLNVTGSGTATPSGTLGTALYKDTDPGIYVDIWQSISSYTIPGPALYTAGSTATAAAATTTAAATTAAATTAAATSASTTEAAVVTSAAASYAGSPTTMVTSSRPQFTASSGSSSSVGSSGSTNIQPGNGATAGGQFGQTQPGMGSDSTDDVPSSSDSASTATSSTPSAASSSAASTTSGVLSGSCSQEDYWYCNGGTAFQRCVNGEWDASQSMAAGTECTPGISETLTIAAASKRRGISAMRRRRL</sequence>
<feature type="signal peptide" evidence="6">
    <location>
        <begin position="1"/>
        <end position="19"/>
    </location>
</feature>
<gene>
    <name evidence="8" type="ORF">AbraCBS73388_003890</name>
</gene>
<dbReference type="PANTHER" id="PTHR33353:SF34">
    <property type="entry name" value="ENDO-BETA-1,4-GLUCANASE D"/>
    <property type="match status" value="1"/>
</dbReference>
<dbReference type="InterPro" id="IPR049892">
    <property type="entry name" value="AA9"/>
</dbReference>
<organism evidence="8 9">
    <name type="scientific">Aspergillus brasiliensis</name>
    <dbReference type="NCBI Taxonomy" id="319629"/>
    <lineage>
        <taxon>Eukaryota</taxon>
        <taxon>Fungi</taxon>
        <taxon>Dikarya</taxon>
        <taxon>Ascomycota</taxon>
        <taxon>Pezizomycotina</taxon>
        <taxon>Eurotiomycetes</taxon>
        <taxon>Eurotiomycetidae</taxon>
        <taxon>Eurotiales</taxon>
        <taxon>Aspergillaceae</taxon>
        <taxon>Aspergillus</taxon>
        <taxon>Aspergillus subgen. Circumdati</taxon>
    </lineage>
</organism>
<keyword evidence="6" id="KW-0732">Signal</keyword>
<accession>A0A9W5YML0</accession>
<feature type="domain" description="Auxiliary Activity family 9 catalytic" evidence="7">
    <location>
        <begin position="20"/>
        <end position="236"/>
    </location>
</feature>
<name>A0A9W5YML0_9EURO</name>
<dbReference type="AlphaFoldDB" id="A0A9W5YML0"/>
<dbReference type="InterPro" id="IPR005103">
    <property type="entry name" value="AA9_LPMO"/>
</dbReference>
<comment type="cofactor">
    <cofactor evidence="1">
        <name>Cu(2+)</name>
        <dbReference type="ChEBI" id="CHEBI:29036"/>
    </cofactor>
</comment>
<comment type="caution">
    <text evidence="8">The sequence shown here is derived from an EMBL/GenBank/DDBJ whole genome shotgun (WGS) entry which is preliminary data.</text>
</comment>
<dbReference type="Pfam" id="PF03443">
    <property type="entry name" value="AA9"/>
    <property type="match status" value="1"/>
</dbReference>
<dbReference type="PANTHER" id="PTHR33353">
    <property type="entry name" value="PUTATIVE (AFU_ORTHOLOGUE AFUA_1G12560)-RELATED"/>
    <property type="match status" value="1"/>
</dbReference>
<feature type="chain" id="PRO_5040908694" description="Auxiliary Activity family 9 catalytic domain-containing protein" evidence="6">
    <location>
        <begin position="20"/>
        <end position="445"/>
    </location>
</feature>
<keyword evidence="4" id="KW-1015">Disulfide bond</keyword>
<keyword evidence="3" id="KW-0964">Secreted</keyword>
<evidence type="ECO:0000256" key="5">
    <source>
        <dbReference type="SAM" id="MobiDB-lite"/>
    </source>
</evidence>